<keyword evidence="1" id="KW-0812">Transmembrane</keyword>
<feature type="transmembrane region" description="Helical" evidence="1">
    <location>
        <begin position="109"/>
        <end position="132"/>
    </location>
</feature>
<evidence type="ECO:0000313" key="3">
    <source>
        <dbReference type="EMBL" id="WKK80027.2"/>
    </source>
</evidence>
<organism evidence="3">
    <name type="scientific">Marivirga arenosa</name>
    <dbReference type="NCBI Taxonomy" id="3059076"/>
    <lineage>
        <taxon>Bacteria</taxon>
        <taxon>Pseudomonadati</taxon>
        <taxon>Bacteroidota</taxon>
        <taxon>Cytophagia</taxon>
        <taxon>Cytophagales</taxon>
        <taxon>Marivirgaceae</taxon>
        <taxon>Marivirga</taxon>
    </lineage>
</organism>
<proteinExistence type="predicted"/>
<sequence length="335" mass="38903">MFQHKRRFLFITLLAIYSFVNIIVLEGDRLYQAALPYHLLFITIFGLSFSVWMANLFIQNYLIKSIKSIHPLLQQFLISIIATVLISLLSVELTSLTLGDPFTLTQKNFMLTFGFTSRINLFLNTVNAIYFFNKKFREKELETEKLKNATIGSQYERLNHQLNPHFLFNNLNALSSLMHTDLEKADIFLQKLSSMYRYISLNVNEELVPVEQELNFLKDYISLLEIRFKNSLIISLNINPDLSKLFIPPVVLQLLIENVVKHNYFTQEAPVKVDITGENGHLLIKNTIQLKKEDIDSIGIGLKNISERYRFLGEQISINKTEEFFEVSVPLINIK</sequence>
<dbReference type="PANTHER" id="PTHR34220:SF7">
    <property type="entry name" value="SENSOR HISTIDINE KINASE YPDA"/>
    <property type="match status" value="1"/>
</dbReference>
<dbReference type="Gene3D" id="3.30.565.10">
    <property type="entry name" value="Histidine kinase-like ATPase, C-terminal domain"/>
    <property type="match status" value="1"/>
</dbReference>
<dbReference type="Proteomes" id="UP001232019">
    <property type="component" value="Chromosome"/>
</dbReference>
<dbReference type="PANTHER" id="PTHR34220">
    <property type="entry name" value="SENSOR HISTIDINE KINASE YPDA"/>
    <property type="match status" value="1"/>
</dbReference>
<keyword evidence="3" id="KW-0418">Kinase</keyword>
<evidence type="ECO:0000259" key="2">
    <source>
        <dbReference type="Pfam" id="PF06580"/>
    </source>
</evidence>
<dbReference type="InterPro" id="IPR050640">
    <property type="entry name" value="Bact_2-comp_sensor_kinase"/>
</dbReference>
<protein>
    <submittedName>
        <fullName evidence="3">Histidine kinase</fullName>
    </submittedName>
</protein>
<name>A0AA49JCF0_9BACT</name>
<feature type="transmembrane region" description="Helical" evidence="1">
    <location>
        <begin position="70"/>
        <end position="89"/>
    </location>
</feature>
<keyword evidence="1" id="KW-1133">Transmembrane helix</keyword>
<dbReference type="AlphaFoldDB" id="A0AA49JCF0"/>
<dbReference type="Pfam" id="PF06580">
    <property type="entry name" value="His_kinase"/>
    <property type="match status" value="1"/>
</dbReference>
<keyword evidence="1" id="KW-0472">Membrane</keyword>
<dbReference type="InterPro" id="IPR036890">
    <property type="entry name" value="HATPase_C_sf"/>
</dbReference>
<dbReference type="GO" id="GO:0000155">
    <property type="term" value="F:phosphorelay sensor kinase activity"/>
    <property type="evidence" value="ECO:0007669"/>
    <property type="project" value="InterPro"/>
</dbReference>
<reference evidence="3" key="1">
    <citation type="submission" date="2023-08" db="EMBL/GenBank/DDBJ databases">
        <title>Comparative genomics and taxonomic characterization of three novel marine species of genus Marivirga.</title>
        <authorList>
            <person name="Muhammad N."/>
            <person name="Kim S.-G."/>
        </authorList>
    </citation>
    <scope>NUCLEOTIDE SEQUENCE</scope>
    <source>
        <strain evidence="3">BKB1-2</strain>
    </source>
</reference>
<dbReference type="InterPro" id="IPR010559">
    <property type="entry name" value="Sig_transdc_His_kin_internal"/>
</dbReference>
<feature type="domain" description="Signal transduction histidine kinase internal region" evidence="2">
    <location>
        <begin position="154"/>
        <end position="232"/>
    </location>
</feature>
<dbReference type="EMBL" id="CP129968">
    <property type="protein sequence ID" value="WKK80027.2"/>
    <property type="molecule type" value="Genomic_DNA"/>
</dbReference>
<keyword evidence="3" id="KW-0808">Transferase</keyword>
<gene>
    <name evidence="3" type="ORF">QYS47_22750</name>
</gene>
<dbReference type="RefSeq" id="WP_322346530.1">
    <property type="nucleotide sequence ID" value="NZ_CP129968.2"/>
</dbReference>
<dbReference type="GO" id="GO:0016020">
    <property type="term" value="C:membrane"/>
    <property type="evidence" value="ECO:0007669"/>
    <property type="project" value="InterPro"/>
</dbReference>
<dbReference type="KEGG" id="marp:QYS47_22750"/>
<accession>A0AA49JCF0</accession>
<evidence type="ECO:0000256" key="1">
    <source>
        <dbReference type="SAM" id="Phobius"/>
    </source>
</evidence>
<feature type="transmembrane region" description="Helical" evidence="1">
    <location>
        <begin position="7"/>
        <end position="25"/>
    </location>
</feature>
<feature type="transmembrane region" description="Helical" evidence="1">
    <location>
        <begin position="37"/>
        <end position="58"/>
    </location>
</feature>